<dbReference type="PANTHER" id="PTHR42643">
    <property type="entry name" value="IONOTROPIC RECEPTOR 20A-RELATED"/>
    <property type="match status" value="1"/>
</dbReference>
<accession>V3ZS85</accession>
<keyword evidence="7" id="KW-0325">Glycoprotein</keyword>
<evidence type="ECO:0000256" key="4">
    <source>
        <dbReference type="ARBA" id="ARBA00022989"/>
    </source>
</evidence>
<keyword evidence="2" id="KW-1003">Cell membrane</keyword>
<evidence type="ECO:0000256" key="3">
    <source>
        <dbReference type="ARBA" id="ARBA00022692"/>
    </source>
</evidence>
<evidence type="ECO:0000313" key="11">
    <source>
        <dbReference type="Proteomes" id="UP000030746"/>
    </source>
</evidence>
<dbReference type="InterPro" id="IPR001320">
    <property type="entry name" value="Iontro_rcpt_C"/>
</dbReference>
<dbReference type="CTD" id="20252188"/>
<keyword evidence="6" id="KW-0675">Receptor</keyword>
<evidence type="ECO:0000313" key="10">
    <source>
        <dbReference type="EMBL" id="ESO85380.1"/>
    </source>
</evidence>
<protein>
    <recommendedName>
        <fullName evidence="9">Ionotropic glutamate receptor C-terminal domain-containing protein</fullName>
    </recommendedName>
</protein>
<feature type="non-terminal residue" evidence="10">
    <location>
        <position position="1"/>
    </location>
</feature>
<dbReference type="GO" id="GO:0050906">
    <property type="term" value="P:detection of stimulus involved in sensory perception"/>
    <property type="evidence" value="ECO:0007669"/>
    <property type="project" value="UniProtKB-ARBA"/>
</dbReference>
<name>V3ZS85_LOTGI</name>
<dbReference type="AlphaFoldDB" id="V3ZS85"/>
<dbReference type="RefSeq" id="XP_009063598.1">
    <property type="nucleotide sequence ID" value="XM_009065350.1"/>
</dbReference>
<evidence type="ECO:0000259" key="9">
    <source>
        <dbReference type="Pfam" id="PF00060"/>
    </source>
</evidence>
<dbReference type="KEGG" id="lgi:LOTGIDRAFT_75623"/>
<dbReference type="SUPFAM" id="SSF81324">
    <property type="entry name" value="Voltage-gated potassium channels"/>
    <property type="match status" value="1"/>
</dbReference>
<evidence type="ECO:0000256" key="5">
    <source>
        <dbReference type="ARBA" id="ARBA00023136"/>
    </source>
</evidence>
<dbReference type="Proteomes" id="UP000030746">
    <property type="component" value="Unassembled WGS sequence"/>
</dbReference>
<dbReference type="OrthoDB" id="9997229at2759"/>
<feature type="transmembrane region" description="Helical" evidence="8">
    <location>
        <begin position="121"/>
        <end position="142"/>
    </location>
</feature>
<reference evidence="10 11" key="1">
    <citation type="journal article" date="2013" name="Nature">
        <title>Insights into bilaterian evolution from three spiralian genomes.</title>
        <authorList>
            <person name="Simakov O."/>
            <person name="Marletaz F."/>
            <person name="Cho S.J."/>
            <person name="Edsinger-Gonzales E."/>
            <person name="Havlak P."/>
            <person name="Hellsten U."/>
            <person name="Kuo D.H."/>
            <person name="Larsson T."/>
            <person name="Lv J."/>
            <person name="Arendt D."/>
            <person name="Savage R."/>
            <person name="Osoegawa K."/>
            <person name="de Jong P."/>
            <person name="Grimwood J."/>
            <person name="Chapman J.A."/>
            <person name="Shapiro H."/>
            <person name="Aerts A."/>
            <person name="Otillar R.P."/>
            <person name="Terry A.Y."/>
            <person name="Boore J.L."/>
            <person name="Grigoriev I.V."/>
            <person name="Lindberg D.R."/>
            <person name="Seaver E.C."/>
            <person name="Weisblat D.A."/>
            <person name="Putnam N.H."/>
            <person name="Rokhsar D.S."/>
        </authorList>
    </citation>
    <scope>NUCLEOTIDE SEQUENCE [LARGE SCALE GENOMIC DNA]</scope>
</reference>
<keyword evidence="4 8" id="KW-1133">Transmembrane helix</keyword>
<dbReference type="Pfam" id="PF00060">
    <property type="entry name" value="Lig_chan"/>
    <property type="match status" value="1"/>
</dbReference>
<dbReference type="GO" id="GO:0015276">
    <property type="term" value="F:ligand-gated monoatomic ion channel activity"/>
    <property type="evidence" value="ECO:0007669"/>
    <property type="project" value="InterPro"/>
</dbReference>
<feature type="transmembrane region" description="Helical" evidence="8">
    <location>
        <begin position="50"/>
        <end position="72"/>
    </location>
</feature>
<feature type="domain" description="Ionotropic glutamate receptor C-terminal" evidence="9">
    <location>
        <begin position="56"/>
        <end position="159"/>
    </location>
</feature>
<feature type="non-terminal residue" evidence="10">
    <location>
        <position position="181"/>
    </location>
</feature>
<dbReference type="Gene3D" id="1.10.287.70">
    <property type="match status" value="1"/>
</dbReference>
<gene>
    <name evidence="10" type="ORF">LOTGIDRAFT_75623</name>
</gene>
<keyword evidence="5 8" id="KW-0472">Membrane</keyword>
<keyword evidence="11" id="KW-1185">Reference proteome</keyword>
<proteinExistence type="predicted"/>
<dbReference type="GeneID" id="20252188"/>
<dbReference type="EMBL" id="KB203274">
    <property type="protein sequence ID" value="ESO85380.1"/>
    <property type="molecule type" value="Genomic_DNA"/>
</dbReference>
<evidence type="ECO:0000256" key="2">
    <source>
        <dbReference type="ARBA" id="ARBA00022475"/>
    </source>
</evidence>
<sequence length="181" mass="20419">ADMAVAPLSSTAERRKAIKFSYPYYLEYTTVILQPPDPNDTKWKTFLKPFTYHVLICVAVSLFLGTCILYFIENSNPFYECNTGNDIQSFSDVFWYLYGALLTQGGESLPTSLAGRKFIGFWWLFCIMLVATYSGNLVAFLTISRVEVPFDTLAGMSQQSDYKWGTLGGSAFTTLFLVSFQ</sequence>
<dbReference type="PANTHER" id="PTHR42643:SF24">
    <property type="entry name" value="IONOTROPIC RECEPTOR 60A"/>
    <property type="match status" value="1"/>
</dbReference>
<evidence type="ECO:0000256" key="6">
    <source>
        <dbReference type="ARBA" id="ARBA00023170"/>
    </source>
</evidence>
<dbReference type="InterPro" id="IPR052192">
    <property type="entry name" value="Insect_Ionotropic_Sensory_Rcpt"/>
</dbReference>
<dbReference type="SUPFAM" id="SSF53850">
    <property type="entry name" value="Periplasmic binding protein-like II"/>
    <property type="match status" value="1"/>
</dbReference>
<dbReference type="GO" id="GO:0005886">
    <property type="term" value="C:plasma membrane"/>
    <property type="evidence" value="ECO:0007669"/>
    <property type="project" value="UniProtKB-SubCell"/>
</dbReference>
<dbReference type="HOGENOM" id="CLU_007257_8_1_1"/>
<evidence type="ECO:0000256" key="8">
    <source>
        <dbReference type="SAM" id="Phobius"/>
    </source>
</evidence>
<comment type="subcellular location">
    <subcellularLocation>
        <location evidence="1">Cell membrane</location>
        <topology evidence="1">Multi-pass membrane protein</topology>
    </subcellularLocation>
</comment>
<evidence type="ECO:0000256" key="7">
    <source>
        <dbReference type="ARBA" id="ARBA00023180"/>
    </source>
</evidence>
<organism evidence="10 11">
    <name type="scientific">Lottia gigantea</name>
    <name type="common">Giant owl limpet</name>
    <dbReference type="NCBI Taxonomy" id="225164"/>
    <lineage>
        <taxon>Eukaryota</taxon>
        <taxon>Metazoa</taxon>
        <taxon>Spiralia</taxon>
        <taxon>Lophotrochozoa</taxon>
        <taxon>Mollusca</taxon>
        <taxon>Gastropoda</taxon>
        <taxon>Patellogastropoda</taxon>
        <taxon>Lottioidea</taxon>
        <taxon>Lottiidae</taxon>
        <taxon>Lottia</taxon>
    </lineage>
</organism>
<evidence type="ECO:0000256" key="1">
    <source>
        <dbReference type="ARBA" id="ARBA00004651"/>
    </source>
</evidence>
<keyword evidence="3 8" id="KW-0812">Transmembrane</keyword>
<feature type="transmembrane region" description="Helical" evidence="8">
    <location>
        <begin position="162"/>
        <end position="180"/>
    </location>
</feature>